<gene>
    <name evidence="2" type="ORF">BN522_00685</name>
</gene>
<comment type="caution">
    <text evidence="2">The sequence shown here is derived from an EMBL/GenBank/DDBJ whole genome shotgun (WGS) entry which is preliminary data.</text>
</comment>
<organism evidence="2 3">
    <name type="scientific">Methanobrevibacter smithii CAG:186</name>
    <dbReference type="NCBI Taxonomy" id="1263088"/>
    <lineage>
        <taxon>Archaea</taxon>
        <taxon>Methanobacteriati</taxon>
        <taxon>Methanobacteriota</taxon>
        <taxon>Methanomada group</taxon>
        <taxon>Methanobacteria</taxon>
        <taxon>Methanobacteriales</taxon>
        <taxon>Methanobacteriaceae</taxon>
        <taxon>Methanobrevibacter</taxon>
    </lineage>
</organism>
<accession>R7PVN9</accession>
<protein>
    <submittedName>
        <fullName evidence="2">Uncharacterized protein</fullName>
    </submittedName>
</protein>
<keyword evidence="1" id="KW-0812">Transmembrane</keyword>
<dbReference type="Proteomes" id="UP000018189">
    <property type="component" value="Unassembled WGS sequence"/>
</dbReference>
<evidence type="ECO:0000256" key="1">
    <source>
        <dbReference type="SAM" id="Phobius"/>
    </source>
</evidence>
<keyword evidence="1" id="KW-0472">Membrane</keyword>
<evidence type="ECO:0000313" key="2">
    <source>
        <dbReference type="EMBL" id="CDF28811.1"/>
    </source>
</evidence>
<evidence type="ECO:0000313" key="3">
    <source>
        <dbReference type="Proteomes" id="UP000018189"/>
    </source>
</evidence>
<dbReference type="AlphaFoldDB" id="R7PVN9"/>
<sequence length="225" mass="24872">MEKKNMIIIAAVVILAVVVVAGFIFISGSSDDSSKGSTSFSTPFMTGSFVGNVSLENDSLEYVHSYKDKAHDIEYNITTMDNASALMEIYEFQGIEGPEKRTFNGQEWNIYFGEAVPNNGDNNNNSTDSKSTMGIIICEVQKENQGYVINIIFGNNSDVNFTKNTYGDSYINYVEPLLKTISLKESKDVPSVAEQFGLSQDEFNHQIDLIRQYEAGNTSVLEGSV</sequence>
<dbReference type="EMBL" id="CBKP010000026">
    <property type="protein sequence ID" value="CDF28811.1"/>
    <property type="molecule type" value="Genomic_DNA"/>
</dbReference>
<feature type="transmembrane region" description="Helical" evidence="1">
    <location>
        <begin position="6"/>
        <end position="26"/>
    </location>
</feature>
<reference evidence="2" key="1">
    <citation type="submission" date="2012-11" db="EMBL/GenBank/DDBJ databases">
        <title>Dependencies among metagenomic species, viruses, plasmids and units of genetic variation.</title>
        <authorList>
            <person name="Nielsen H.B."/>
            <person name="Almeida M."/>
            <person name="Juncker A.S."/>
            <person name="Rasmussen S."/>
            <person name="Li J."/>
            <person name="Sunagawa S."/>
            <person name="Plichta D."/>
            <person name="Gautier L."/>
            <person name="Le Chatelier E."/>
            <person name="Peletier E."/>
            <person name="Bonde I."/>
            <person name="Nielsen T."/>
            <person name="Manichanh C."/>
            <person name="Arumugam M."/>
            <person name="Batto J."/>
            <person name="Santos M.B.Q.D."/>
            <person name="Blom N."/>
            <person name="Borruel N."/>
            <person name="Burgdorf K.S."/>
            <person name="Boumezbeur F."/>
            <person name="Casellas F."/>
            <person name="Dore J."/>
            <person name="Guarner F."/>
            <person name="Hansen T."/>
            <person name="Hildebrand F."/>
            <person name="Kaas R.S."/>
            <person name="Kennedy S."/>
            <person name="Kristiansen K."/>
            <person name="Kultima J.R."/>
            <person name="Leonard P."/>
            <person name="Levenez F."/>
            <person name="Lund O."/>
            <person name="Moumen B."/>
            <person name="Le Paslier D."/>
            <person name="Pons N."/>
            <person name="Pedersen O."/>
            <person name="Prifti E."/>
            <person name="Qin J."/>
            <person name="Raes J."/>
            <person name="Tap J."/>
            <person name="Tims S."/>
            <person name="Ussery D.W."/>
            <person name="Yamada T."/>
            <person name="MetaHit consortium"/>
            <person name="Renault P."/>
            <person name="Sicheritz-Ponten T."/>
            <person name="Bork P."/>
            <person name="Wang J."/>
            <person name="Brunak S."/>
            <person name="Ehrlich S.D."/>
        </authorList>
    </citation>
    <scope>NUCLEOTIDE SEQUENCE [LARGE SCALE GENOMIC DNA]</scope>
</reference>
<keyword evidence="1" id="KW-1133">Transmembrane helix</keyword>
<name>R7PVN9_METSM</name>
<proteinExistence type="predicted"/>